<dbReference type="AlphaFoldDB" id="A0A8K0JUC9"/>
<proteinExistence type="predicted"/>
<feature type="transmembrane region" description="Helical" evidence="6">
    <location>
        <begin position="654"/>
        <end position="673"/>
    </location>
</feature>
<name>A0A8K0JUC9_LADFU</name>
<evidence type="ECO:0000256" key="1">
    <source>
        <dbReference type="ARBA" id="ARBA00004141"/>
    </source>
</evidence>
<reference evidence="8" key="2">
    <citation type="submission" date="2017-10" db="EMBL/GenBank/DDBJ databases">
        <title>Ladona fulva Genome sequencing and assembly.</title>
        <authorList>
            <person name="Murali S."/>
            <person name="Richards S."/>
            <person name="Bandaranaike D."/>
            <person name="Bellair M."/>
            <person name="Blankenburg K."/>
            <person name="Chao H."/>
            <person name="Dinh H."/>
            <person name="Doddapaneni H."/>
            <person name="Dugan-Rocha S."/>
            <person name="Elkadiri S."/>
            <person name="Gnanaolivu R."/>
            <person name="Hernandez B."/>
            <person name="Skinner E."/>
            <person name="Javaid M."/>
            <person name="Lee S."/>
            <person name="Li M."/>
            <person name="Ming W."/>
            <person name="Munidasa M."/>
            <person name="Muniz J."/>
            <person name="Nguyen L."/>
            <person name="Hughes D."/>
            <person name="Osuji N."/>
            <person name="Pu L.-L."/>
            <person name="Puazo M."/>
            <person name="Qu C."/>
            <person name="Quiroz J."/>
            <person name="Raj R."/>
            <person name="Weissenberger G."/>
            <person name="Xin Y."/>
            <person name="Zou X."/>
            <person name="Han Y."/>
            <person name="Worley K."/>
            <person name="Muzny D."/>
            <person name="Gibbs R."/>
        </authorList>
    </citation>
    <scope>NUCLEOTIDE SEQUENCE</scope>
    <source>
        <strain evidence="8">Sampled in the wild</strain>
    </source>
</reference>
<keyword evidence="4 6" id="KW-0472">Membrane</keyword>
<feature type="transmembrane region" description="Helical" evidence="6">
    <location>
        <begin position="128"/>
        <end position="149"/>
    </location>
</feature>
<dbReference type="InterPro" id="IPR005828">
    <property type="entry name" value="MFS_sugar_transport-like"/>
</dbReference>
<dbReference type="InterPro" id="IPR036259">
    <property type="entry name" value="MFS_trans_sf"/>
</dbReference>
<feature type="transmembrane region" description="Helical" evidence="6">
    <location>
        <begin position="349"/>
        <end position="372"/>
    </location>
</feature>
<dbReference type="GO" id="GO:0016020">
    <property type="term" value="C:membrane"/>
    <property type="evidence" value="ECO:0007669"/>
    <property type="project" value="UniProtKB-SubCell"/>
</dbReference>
<feature type="transmembrane region" description="Helical" evidence="6">
    <location>
        <begin position="102"/>
        <end position="122"/>
    </location>
</feature>
<feature type="transmembrane region" description="Helical" evidence="6">
    <location>
        <begin position="32"/>
        <end position="55"/>
    </location>
</feature>
<comment type="subcellular location">
    <subcellularLocation>
        <location evidence="1">Membrane</location>
        <topology evidence="1">Multi-pass membrane protein</topology>
    </subcellularLocation>
</comment>
<feature type="domain" description="Major facilitator superfamily (MFS) profile" evidence="7">
    <location>
        <begin position="34"/>
        <end position="677"/>
    </location>
</feature>
<feature type="transmembrane region" description="Helical" evidence="6">
    <location>
        <begin position="75"/>
        <end position="95"/>
    </location>
</feature>
<evidence type="ECO:0000256" key="6">
    <source>
        <dbReference type="SAM" id="Phobius"/>
    </source>
</evidence>
<dbReference type="Pfam" id="PF00083">
    <property type="entry name" value="Sugar_tr"/>
    <property type="match status" value="3"/>
</dbReference>
<evidence type="ECO:0000256" key="5">
    <source>
        <dbReference type="SAM" id="MobiDB-lite"/>
    </source>
</evidence>
<feature type="transmembrane region" description="Helical" evidence="6">
    <location>
        <begin position="384"/>
        <end position="406"/>
    </location>
</feature>
<evidence type="ECO:0000256" key="3">
    <source>
        <dbReference type="ARBA" id="ARBA00022989"/>
    </source>
</evidence>
<dbReference type="InterPro" id="IPR020846">
    <property type="entry name" value="MFS_dom"/>
</dbReference>
<feature type="region of interest" description="Disordered" evidence="5">
    <location>
        <begin position="304"/>
        <end position="325"/>
    </location>
</feature>
<evidence type="ECO:0000256" key="4">
    <source>
        <dbReference type="ARBA" id="ARBA00023136"/>
    </source>
</evidence>
<feature type="transmembrane region" description="Helical" evidence="6">
    <location>
        <begin position="189"/>
        <end position="215"/>
    </location>
</feature>
<dbReference type="OrthoDB" id="6612291at2759"/>
<dbReference type="InterPro" id="IPR050549">
    <property type="entry name" value="MFS_Trehalose_Transporter"/>
</dbReference>
<organism evidence="8 9">
    <name type="scientific">Ladona fulva</name>
    <name type="common">Scarce chaser dragonfly</name>
    <name type="synonym">Libellula fulva</name>
    <dbReference type="NCBI Taxonomy" id="123851"/>
    <lineage>
        <taxon>Eukaryota</taxon>
        <taxon>Metazoa</taxon>
        <taxon>Ecdysozoa</taxon>
        <taxon>Arthropoda</taxon>
        <taxon>Hexapoda</taxon>
        <taxon>Insecta</taxon>
        <taxon>Pterygota</taxon>
        <taxon>Palaeoptera</taxon>
        <taxon>Odonata</taxon>
        <taxon>Epiprocta</taxon>
        <taxon>Anisoptera</taxon>
        <taxon>Libelluloidea</taxon>
        <taxon>Libellulidae</taxon>
        <taxon>Ladona</taxon>
    </lineage>
</organism>
<keyword evidence="2 6" id="KW-0812">Transmembrane</keyword>
<feature type="transmembrane region" description="Helical" evidence="6">
    <location>
        <begin position="413"/>
        <end position="434"/>
    </location>
</feature>
<feature type="transmembrane region" description="Helical" evidence="6">
    <location>
        <begin position="586"/>
        <end position="610"/>
    </location>
</feature>
<dbReference type="PANTHER" id="PTHR48021">
    <property type="match status" value="1"/>
</dbReference>
<evidence type="ECO:0000259" key="7">
    <source>
        <dbReference type="PROSITE" id="PS50850"/>
    </source>
</evidence>
<feature type="compositionally biased region" description="Basic and acidic residues" evidence="5">
    <location>
        <begin position="311"/>
        <end position="325"/>
    </location>
</feature>
<dbReference type="PROSITE" id="PS50850">
    <property type="entry name" value="MFS"/>
    <property type="match status" value="1"/>
</dbReference>
<dbReference type="SUPFAM" id="SSF103473">
    <property type="entry name" value="MFS general substrate transporter"/>
    <property type="match status" value="2"/>
</dbReference>
<feature type="transmembrane region" description="Helical" evidence="6">
    <location>
        <begin position="161"/>
        <end position="183"/>
    </location>
</feature>
<dbReference type="EMBL" id="KZ308144">
    <property type="protein sequence ID" value="KAG8222811.1"/>
    <property type="molecule type" value="Genomic_DNA"/>
</dbReference>
<sequence>MDLGGSLSHIPTELSTDYLDSKLSIRGAVRQIWASLAVHSMVIIVGMTLGFSAILVPRLQEPGSDIEISKSDASWIASTVPVVAPIGSLLAGPVMHTLGSRATIRIALAPYALGWLLITFASGLPMLLIGRLITGFATTFGNTPCIVYITEISSPHLRTMLTATGPVMVSLGILIVYFTGWLLPWRVVAGIAAVGNLFCFIMMCTIPESPVWLVARGRKEEAHKALLWFNRVPAKGRMKPKRRISTLETVVEMNEMEHCKDGDENENEAEWARRRMRAEAELRFLLAEHKRKECGFNNNQKTQADEQLLQKSKEKASEDEKRKASSKEKQTLHRLWLLFTLPTCYKPMIILFVLFFLQQFSGIYIMLFYAVGVFEEMGGGSMNAYIASILVGVIRFSMSLINIWLFKAFGRRPLCILSACGMAIAMLVSGISIYNTTIEEPVNLSHVERRMVTSQIPMVQSELPFNFTQISTERPNQANFTLPQNISGIDLHFSSPQTGENVTSSPEFFSRNHVLLQESSTLKPINRTNSPKNYSQNVNNIRTDMKSPLNKTYLMDKNYTEVTEQDPFLSEGDEDVQILREKRKSIIPAICMLLYVCVSMTGLLAIPWTLTAELFPTEVRGLAHSLTLTLVNLLLFASLHLYPHMLDEFGAYGVLWFFSAVSAAAAIFVYFFLPETRNKTLSEIEEYFHKNTIYTLSSKK</sequence>
<keyword evidence="9" id="KW-1185">Reference proteome</keyword>
<accession>A0A8K0JUC9</accession>
<evidence type="ECO:0000313" key="8">
    <source>
        <dbReference type="EMBL" id="KAG8222811.1"/>
    </source>
</evidence>
<evidence type="ECO:0000313" key="9">
    <source>
        <dbReference type="Proteomes" id="UP000792457"/>
    </source>
</evidence>
<dbReference type="PANTHER" id="PTHR48021:SF24">
    <property type="entry name" value="MAJOR FACILITATOR SUPERFAMILY (MFS) PROFILE DOMAIN-CONTAINING PROTEIN"/>
    <property type="match status" value="1"/>
</dbReference>
<dbReference type="Gene3D" id="1.20.1250.20">
    <property type="entry name" value="MFS general substrate transporter like domains"/>
    <property type="match status" value="2"/>
</dbReference>
<gene>
    <name evidence="8" type="ORF">J437_LFUL005017</name>
</gene>
<dbReference type="Proteomes" id="UP000792457">
    <property type="component" value="Unassembled WGS sequence"/>
</dbReference>
<dbReference type="GO" id="GO:0022857">
    <property type="term" value="F:transmembrane transporter activity"/>
    <property type="evidence" value="ECO:0007669"/>
    <property type="project" value="InterPro"/>
</dbReference>
<feature type="transmembrane region" description="Helical" evidence="6">
    <location>
        <begin position="622"/>
        <end position="642"/>
    </location>
</feature>
<reference evidence="8" key="1">
    <citation type="submission" date="2013-04" db="EMBL/GenBank/DDBJ databases">
        <authorList>
            <person name="Qu J."/>
            <person name="Murali S.C."/>
            <person name="Bandaranaike D."/>
            <person name="Bellair M."/>
            <person name="Blankenburg K."/>
            <person name="Chao H."/>
            <person name="Dinh H."/>
            <person name="Doddapaneni H."/>
            <person name="Downs B."/>
            <person name="Dugan-Rocha S."/>
            <person name="Elkadiri S."/>
            <person name="Gnanaolivu R.D."/>
            <person name="Hernandez B."/>
            <person name="Javaid M."/>
            <person name="Jayaseelan J.C."/>
            <person name="Lee S."/>
            <person name="Li M."/>
            <person name="Ming W."/>
            <person name="Munidasa M."/>
            <person name="Muniz J."/>
            <person name="Nguyen L."/>
            <person name="Ongeri F."/>
            <person name="Osuji N."/>
            <person name="Pu L.-L."/>
            <person name="Puazo M."/>
            <person name="Qu C."/>
            <person name="Quiroz J."/>
            <person name="Raj R."/>
            <person name="Weissenberger G."/>
            <person name="Xin Y."/>
            <person name="Zou X."/>
            <person name="Han Y."/>
            <person name="Richards S."/>
            <person name="Worley K."/>
            <person name="Muzny D."/>
            <person name="Gibbs R."/>
        </authorList>
    </citation>
    <scope>NUCLEOTIDE SEQUENCE</scope>
    <source>
        <strain evidence="8">Sampled in the wild</strain>
    </source>
</reference>
<keyword evidence="3 6" id="KW-1133">Transmembrane helix</keyword>
<evidence type="ECO:0000256" key="2">
    <source>
        <dbReference type="ARBA" id="ARBA00022692"/>
    </source>
</evidence>
<comment type="caution">
    <text evidence="8">The sequence shown here is derived from an EMBL/GenBank/DDBJ whole genome shotgun (WGS) entry which is preliminary data.</text>
</comment>
<protein>
    <recommendedName>
        <fullName evidence="7">Major facilitator superfamily (MFS) profile domain-containing protein</fullName>
    </recommendedName>
</protein>